<evidence type="ECO:0000313" key="6">
    <source>
        <dbReference type="EMBL" id="GGB77392.1"/>
    </source>
</evidence>
<dbReference type="PROSITE" id="PS50110">
    <property type="entry name" value="RESPONSE_REGULATORY"/>
    <property type="match status" value="1"/>
</dbReference>
<evidence type="ECO:0000256" key="2">
    <source>
        <dbReference type="ARBA" id="ARBA00023125"/>
    </source>
</evidence>
<dbReference type="Gene3D" id="3.40.50.2300">
    <property type="match status" value="1"/>
</dbReference>
<comment type="caution">
    <text evidence="6">The sequence shown here is derived from an EMBL/GenBank/DDBJ whole genome shotgun (WGS) entry which is preliminary data.</text>
</comment>
<dbReference type="PRINTS" id="PR00038">
    <property type="entry name" value="HTHLUXR"/>
</dbReference>
<evidence type="ECO:0000313" key="7">
    <source>
        <dbReference type="Proteomes" id="UP000628854"/>
    </source>
</evidence>
<dbReference type="GO" id="GO:0003677">
    <property type="term" value="F:DNA binding"/>
    <property type="evidence" value="ECO:0007669"/>
    <property type="project" value="UniProtKB-KW"/>
</dbReference>
<sequence length="197" mass="21243">MVRSGLERLFGTIHRAHVIGMAADGLEAIALCRKLRPGLMTLDVGMPLANGAEVFAECRRWSPETKVAVFTGFTSVSMLADWVASGVDGLFLKTCGEEELRAGLELVLSGQKYVAGDIVRRLEDSPPPPDLTLREREVLSLIAEGLTSTQIGDKLAISPKTVEKHRATLFEKFGAPSVAGLLTAAFRTGLLDHLNQT</sequence>
<name>A0ABQ1JX80_9PROT</name>
<dbReference type="EMBL" id="BMKF01000002">
    <property type="protein sequence ID" value="GGB77392.1"/>
    <property type="molecule type" value="Genomic_DNA"/>
</dbReference>
<evidence type="ECO:0000259" key="5">
    <source>
        <dbReference type="PROSITE" id="PS50110"/>
    </source>
</evidence>
<evidence type="ECO:0000256" key="1">
    <source>
        <dbReference type="ARBA" id="ARBA00022553"/>
    </source>
</evidence>
<dbReference type="PANTHER" id="PTHR43214">
    <property type="entry name" value="TWO-COMPONENT RESPONSE REGULATOR"/>
    <property type="match status" value="1"/>
</dbReference>
<dbReference type="Proteomes" id="UP000628854">
    <property type="component" value="Unassembled WGS sequence"/>
</dbReference>
<proteinExistence type="predicted"/>
<keyword evidence="7" id="KW-1185">Reference proteome</keyword>
<gene>
    <name evidence="6" type="ORF">GCM10011503_27710</name>
</gene>
<dbReference type="CDD" id="cd17535">
    <property type="entry name" value="REC_NarL-like"/>
    <property type="match status" value="1"/>
</dbReference>
<dbReference type="SUPFAM" id="SSF46894">
    <property type="entry name" value="C-terminal effector domain of the bipartite response regulators"/>
    <property type="match status" value="1"/>
</dbReference>
<dbReference type="SMART" id="SM00421">
    <property type="entry name" value="HTH_LUXR"/>
    <property type="match status" value="1"/>
</dbReference>
<dbReference type="InterPro" id="IPR001789">
    <property type="entry name" value="Sig_transdc_resp-reg_receiver"/>
</dbReference>
<protein>
    <submittedName>
        <fullName evidence="6">DNA-binding response regulator</fullName>
    </submittedName>
</protein>
<keyword evidence="2 6" id="KW-0238">DNA-binding</keyword>
<dbReference type="SUPFAM" id="SSF52172">
    <property type="entry name" value="CheY-like"/>
    <property type="match status" value="1"/>
</dbReference>
<dbReference type="CDD" id="cd06170">
    <property type="entry name" value="LuxR_C_like"/>
    <property type="match status" value="1"/>
</dbReference>
<dbReference type="InterPro" id="IPR058245">
    <property type="entry name" value="NreC/VraR/RcsB-like_REC"/>
</dbReference>
<accession>A0ABQ1JX80</accession>
<dbReference type="InterPro" id="IPR000792">
    <property type="entry name" value="Tscrpt_reg_LuxR_C"/>
</dbReference>
<dbReference type="InterPro" id="IPR039420">
    <property type="entry name" value="WalR-like"/>
</dbReference>
<feature type="domain" description="Response regulatory" evidence="5">
    <location>
        <begin position="1"/>
        <end position="108"/>
    </location>
</feature>
<dbReference type="SMART" id="SM00448">
    <property type="entry name" value="REC"/>
    <property type="match status" value="1"/>
</dbReference>
<dbReference type="PROSITE" id="PS50043">
    <property type="entry name" value="HTH_LUXR_2"/>
    <property type="match status" value="1"/>
</dbReference>
<dbReference type="Pfam" id="PF00072">
    <property type="entry name" value="Response_reg"/>
    <property type="match status" value="1"/>
</dbReference>
<dbReference type="Pfam" id="PF00196">
    <property type="entry name" value="GerE"/>
    <property type="match status" value="1"/>
</dbReference>
<dbReference type="InterPro" id="IPR016032">
    <property type="entry name" value="Sig_transdc_resp-reg_C-effctor"/>
</dbReference>
<feature type="domain" description="HTH luxR-type" evidence="4">
    <location>
        <begin position="124"/>
        <end position="189"/>
    </location>
</feature>
<evidence type="ECO:0000256" key="3">
    <source>
        <dbReference type="PROSITE-ProRule" id="PRU00169"/>
    </source>
</evidence>
<dbReference type="InterPro" id="IPR011006">
    <property type="entry name" value="CheY-like_superfamily"/>
</dbReference>
<organism evidence="6 7">
    <name type="scientific">Henriciella pelagia</name>
    <dbReference type="NCBI Taxonomy" id="1977912"/>
    <lineage>
        <taxon>Bacteria</taxon>
        <taxon>Pseudomonadati</taxon>
        <taxon>Pseudomonadota</taxon>
        <taxon>Alphaproteobacteria</taxon>
        <taxon>Hyphomonadales</taxon>
        <taxon>Hyphomonadaceae</taxon>
        <taxon>Henriciella</taxon>
    </lineage>
</organism>
<dbReference type="PANTHER" id="PTHR43214:SF43">
    <property type="entry name" value="TWO-COMPONENT RESPONSE REGULATOR"/>
    <property type="match status" value="1"/>
</dbReference>
<evidence type="ECO:0000259" key="4">
    <source>
        <dbReference type="PROSITE" id="PS50043"/>
    </source>
</evidence>
<keyword evidence="1 3" id="KW-0597">Phosphoprotein</keyword>
<feature type="modified residue" description="4-aspartylphosphate" evidence="3">
    <location>
        <position position="43"/>
    </location>
</feature>
<reference evidence="7" key="1">
    <citation type="journal article" date="2019" name="Int. J. Syst. Evol. Microbiol.">
        <title>The Global Catalogue of Microorganisms (GCM) 10K type strain sequencing project: providing services to taxonomists for standard genome sequencing and annotation.</title>
        <authorList>
            <consortium name="The Broad Institute Genomics Platform"/>
            <consortium name="The Broad Institute Genome Sequencing Center for Infectious Disease"/>
            <person name="Wu L."/>
            <person name="Ma J."/>
        </authorList>
    </citation>
    <scope>NUCLEOTIDE SEQUENCE [LARGE SCALE GENOMIC DNA]</scope>
    <source>
        <strain evidence="7">CGMCC 1.15928</strain>
    </source>
</reference>